<gene>
    <name evidence="2" type="ORF">KPH14_001257</name>
</gene>
<evidence type="ECO:0000256" key="1">
    <source>
        <dbReference type="SAM" id="MobiDB-lite"/>
    </source>
</evidence>
<feature type="compositionally biased region" description="Low complexity" evidence="1">
    <location>
        <begin position="16"/>
        <end position="28"/>
    </location>
</feature>
<feature type="compositionally biased region" description="Polar residues" evidence="1">
    <location>
        <begin position="269"/>
        <end position="279"/>
    </location>
</feature>
<reference evidence="2" key="1">
    <citation type="submission" date="2021-08" db="EMBL/GenBank/DDBJ databases">
        <authorList>
            <person name="Misof B."/>
            <person name="Oliver O."/>
            <person name="Podsiadlowski L."/>
            <person name="Donath A."/>
            <person name="Peters R."/>
            <person name="Mayer C."/>
            <person name="Rust J."/>
            <person name="Gunkel S."/>
            <person name="Lesny P."/>
            <person name="Martin S."/>
            <person name="Oeyen J.P."/>
            <person name="Petersen M."/>
            <person name="Panagiotis P."/>
            <person name="Wilbrandt J."/>
            <person name="Tanja T."/>
        </authorList>
    </citation>
    <scope>NUCLEOTIDE SEQUENCE</scope>
    <source>
        <strain evidence="2">GBR_01_08_01A</strain>
        <tissue evidence="2">Thorax + abdomen</tissue>
    </source>
</reference>
<keyword evidence="3" id="KW-1185">Reference proteome</keyword>
<proteinExistence type="predicted"/>
<evidence type="ECO:0000313" key="3">
    <source>
        <dbReference type="Proteomes" id="UP001258017"/>
    </source>
</evidence>
<dbReference type="EMBL" id="JAIFRP010000018">
    <property type="protein sequence ID" value="KAK2586126.1"/>
    <property type="molecule type" value="Genomic_DNA"/>
</dbReference>
<evidence type="ECO:0000313" key="2">
    <source>
        <dbReference type="EMBL" id="KAK2586126.1"/>
    </source>
</evidence>
<sequence>MQNDLKILKQQQIRTNDLNDNTTLTANNPGSSNTSDTEISEDESTANSRAPRSRSTHEIREELEVITEFDCHNISVETFITELKLSLANLPNRLHSRFIRLIVISKLIREPRQAIDGLELKTIDDLIAALRNEYDCMKSYDLAMIERNQCAQGRDDVKLFNRRFNTAHRSLKRTLANDSTIIQEHKAVLFANENRIALPQFIRGLKPSIRDKAQNYALEVEREEITTRDYDRKFQNLRTYAPQQHSSERIRPRLAPVQARQNIQQQLPAYQGSHPSNNAPRVCYHRSY</sequence>
<organism evidence="2 3">
    <name type="scientific">Odynerus spinipes</name>
    <dbReference type="NCBI Taxonomy" id="1348599"/>
    <lineage>
        <taxon>Eukaryota</taxon>
        <taxon>Metazoa</taxon>
        <taxon>Ecdysozoa</taxon>
        <taxon>Arthropoda</taxon>
        <taxon>Hexapoda</taxon>
        <taxon>Insecta</taxon>
        <taxon>Pterygota</taxon>
        <taxon>Neoptera</taxon>
        <taxon>Endopterygota</taxon>
        <taxon>Hymenoptera</taxon>
        <taxon>Apocrita</taxon>
        <taxon>Aculeata</taxon>
        <taxon>Vespoidea</taxon>
        <taxon>Vespidae</taxon>
        <taxon>Eumeninae</taxon>
        <taxon>Odynerus</taxon>
    </lineage>
</organism>
<dbReference type="Proteomes" id="UP001258017">
    <property type="component" value="Unassembled WGS sequence"/>
</dbReference>
<accession>A0AAD9VT92</accession>
<dbReference type="AlphaFoldDB" id="A0AAD9VT92"/>
<feature type="region of interest" description="Disordered" evidence="1">
    <location>
        <begin position="16"/>
        <end position="57"/>
    </location>
</feature>
<feature type="region of interest" description="Disordered" evidence="1">
    <location>
        <begin position="269"/>
        <end position="288"/>
    </location>
</feature>
<comment type="caution">
    <text evidence="2">The sequence shown here is derived from an EMBL/GenBank/DDBJ whole genome shotgun (WGS) entry which is preliminary data.</text>
</comment>
<protein>
    <submittedName>
        <fullName evidence="2">Uncharacterized protein</fullName>
    </submittedName>
</protein>
<name>A0AAD9VT92_9HYME</name>
<reference evidence="2" key="2">
    <citation type="journal article" date="2023" name="Commun. Biol.">
        <title>Intrasexual cuticular hydrocarbon dimorphism in a wasp sheds light on hydrocarbon biosynthesis genes in Hymenoptera.</title>
        <authorList>
            <person name="Moris V.C."/>
            <person name="Podsiadlowski L."/>
            <person name="Martin S."/>
            <person name="Oeyen J.P."/>
            <person name="Donath A."/>
            <person name="Petersen M."/>
            <person name="Wilbrandt J."/>
            <person name="Misof B."/>
            <person name="Liedtke D."/>
            <person name="Thamm M."/>
            <person name="Scheiner R."/>
            <person name="Schmitt T."/>
            <person name="Niehuis O."/>
        </authorList>
    </citation>
    <scope>NUCLEOTIDE SEQUENCE</scope>
    <source>
        <strain evidence="2">GBR_01_08_01A</strain>
    </source>
</reference>